<organism evidence="1 2">
    <name type="scientific">Daphnia magna</name>
    <dbReference type="NCBI Taxonomy" id="35525"/>
    <lineage>
        <taxon>Eukaryota</taxon>
        <taxon>Metazoa</taxon>
        <taxon>Ecdysozoa</taxon>
        <taxon>Arthropoda</taxon>
        <taxon>Crustacea</taxon>
        <taxon>Branchiopoda</taxon>
        <taxon>Diplostraca</taxon>
        <taxon>Cladocera</taxon>
        <taxon>Anomopoda</taxon>
        <taxon>Daphniidae</taxon>
        <taxon>Daphnia</taxon>
    </lineage>
</organism>
<evidence type="ECO:0000313" key="1">
    <source>
        <dbReference type="EMBL" id="KAK4019488.1"/>
    </source>
</evidence>
<comment type="caution">
    <text evidence="1">The sequence shown here is derived from an EMBL/GenBank/DDBJ whole genome shotgun (WGS) entry which is preliminary data.</text>
</comment>
<gene>
    <name evidence="1" type="ORF">OUZ56_001504</name>
</gene>
<dbReference type="Proteomes" id="UP001234178">
    <property type="component" value="Unassembled WGS sequence"/>
</dbReference>
<proteinExistence type="predicted"/>
<name>A0ABR0A2V3_9CRUS</name>
<sequence length="119" mass="13897">MELSGRKQYIPLDLTLQETEVRPSKSNKRIEYKEEASAPSSYTYEKIIQYTDTLKSTTAFSLLNRRLLTVAQSTRNCFFWCFPYIHSARLVLYAPQRPATNTTAVVQFYAEQNVNTWRT</sequence>
<dbReference type="EMBL" id="JAOYFB010000036">
    <property type="protein sequence ID" value="KAK4019488.1"/>
    <property type="molecule type" value="Genomic_DNA"/>
</dbReference>
<protein>
    <submittedName>
        <fullName evidence="1">Uncharacterized protein</fullName>
    </submittedName>
</protein>
<evidence type="ECO:0000313" key="2">
    <source>
        <dbReference type="Proteomes" id="UP001234178"/>
    </source>
</evidence>
<keyword evidence="2" id="KW-1185">Reference proteome</keyword>
<reference evidence="1 2" key="1">
    <citation type="journal article" date="2023" name="Nucleic Acids Res.">
        <title>The hologenome of Daphnia magna reveals possible DNA methylation and microbiome-mediated evolution of the host genome.</title>
        <authorList>
            <person name="Chaturvedi A."/>
            <person name="Li X."/>
            <person name="Dhandapani V."/>
            <person name="Marshall H."/>
            <person name="Kissane S."/>
            <person name="Cuenca-Cambronero M."/>
            <person name="Asole G."/>
            <person name="Calvet F."/>
            <person name="Ruiz-Romero M."/>
            <person name="Marangio P."/>
            <person name="Guigo R."/>
            <person name="Rago D."/>
            <person name="Mirbahai L."/>
            <person name="Eastwood N."/>
            <person name="Colbourne J.K."/>
            <person name="Zhou J."/>
            <person name="Mallon E."/>
            <person name="Orsini L."/>
        </authorList>
    </citation>
    <scope>NUCLEOTIDE SEQUENCE [LARGE SCALE GENOMIC DNA]</scope>
    <source>
        <strain evidence="1">LRV0_1</strain>
    </source>
</reference>
<accession>A0ABR0A2V3</accession>